<sequence length="394" mass="43904">MANNTSAISLPNPHTPMAFLPPELAYQVTISIYILVGSLGVMVWDVLSNLYNDYVLLTKYRITIPSIAYIFSRTFALAHVLVGTIYETAPIGNCVHNEKRIDWVYAMAIISTASLFFFRVRAIFDGNRWVVGFFAFMWLAVVAGMLTVTTGVTGAAIGDTKYCLNAKVESYVGAASIIPLVNDTLVFLAISYRLVTNSHMEYKWKDGFRTLVFGDYLPAFSRALLQDGQRYYFTTVVFSLLTVIMLYIPGLPGAYQTMFTVPNLVVMNIMACRVFRNTKFGLFRESMVPDVRSRSRDARGGNSILPFSSAGNARGHVTSGGTTFMELDGPIEVRKTVERISDYPTDDKVERSDTSESVDFMLRDSSKTIDHTWIEVHKILPPKTGQAAPSKRSA</sequence>
<dbReference type="AlphaFoldDB" id="A0A409Y543"/>
<comment type="caution">
    <text evidence="2">The sequence shown here is derived from an EMBL/GenBank/DDBJ whole genome shotgun (WGS) entry which is preliminary data.</text>
</comment>
<evidence type="ECO:0008006" key="4">
    <source>
        <dbReference type="Google" id="ProtNLM"/>
    </source>
</evidence>
<keyword evidence="3" id="KW-1185">Reference proteome</keyword>
<protein>
    <recommendedName>
        <fullName evidence="4">G-protein coupled receptors family 1 profile domain-containing protein</fullName>
    </recommendedName>
</protein>
<feature type="transmembrane region" description="Helical" evidence="1">
    <location>
        <begin position="130"/>
        <end position="158"/>
    </location>
</feature>
<organism evidence="2 3">
    <name type="scientific">Gymnopilus dilepis</name>
    <dbReference type="NCBI Taxonomy" id="231916"/>
    <lineage>
        <taxon>Eukaryota</taxon>
        <taxon>Fungi</taxon>
        <taxon>Dikarya</taxon>
        <taxon>Basidiomycota</taxon>
        <taxon>Agaricomycotina</taxon>
        <taxon>Agaricomycetes</taxon>
        <taxon>Agaricomycetidae</taxon>
        <taxon>Agaricales</taxon>
        <taxon>Agaricineae</taxon>
        <taxon>Hymenogastraceae</taxon>
        <taxon>Gymnopilus</taxon>
    </lineage>
</organism>
<accession>A0A409Y543</accession>
<feature type="transmembrane region" description="Helical" evidence="1">
    <location>
        <begin position="231"/>
        <end position="248"/>
    </location>
</feature>
<keyword evidence="1" id="KW-0812">Transmembrane</keyword>
<feature type="transmembrane region" description="Helical" evidence="1">
    <location>
        <begin position="67"/>
        <end position="86"/>
    </location>
</feature>
<evidence type="ECO:0000313" key="3">
    <source>
        <dbReference type="Proteomes" id="UP000284706"/>
    </source>
</evidence>
<evidence type="ECO:0000313" key="2">
    <source>
        <dbReference type="EMBL" id="PPQ98147.1"/>
    </source>
</evidence>
<dbReference type="EMBL" id="NHYE01001142">
    <property type="protein sequence ID" value="PPQ98147.1"/>
    <property type="molecule type" value="Genomic_DNA"/>
</dbReference>
<name>A0A409Y543_9AGAR</name>
<feature type="transmembrane region" description="Helical" evidence="1">
    <location>
        <begin position="101"/>
        <end position="118"/>
    </location>
</feature>
<feature type="transmembrane region" description="Helical" evidence="1">
    <location>
        <begin position="254"/>
        <end position="275"/>
    </location>
</feature>
<dbReference type="STRING" id="231916.A0A409Y543"/>
<dbReference type="OrthoDB" id="3038990at2759"/>
<feature type="transmembrane region" description="Helical" evidence="1">
    <location>
        <begin position="24"/>
        <end position="47"/>
    </location>
</feature>
<dbReference type="InParanoid" id="A0A409Y543"/>
<keyword evidence="1" id="KW-0472">Membrane</keyword>
<keyword evidence="1" id="KW-1133">Transmembrane helix</keyword>
<dbReference type="Proteomes" id="UP000284706">
    <property type="component" value="Unassembled WGS sequence"/>
</dbReference>
<evidence type="ECO:0000256" key="1">
    <source>
        <dbReference type="SAM" id="Phobius"/>
    </source>
</evidence>
<gene>
    <name evidence="2" type="ORF">CVT26_003191</name>
</gene>
<feature type="transmembrane region" description="Helical" evidence="1">
    <location>
        <begin position="170"/>
        <end position="195"/>
    </location>
</feature>
<proteinExistence type="predicted"/>
<reference evidence="2 3" key="1">
    <citation type="journal article" date="2018" name="Evol. Lett.">
        <title>Horizontal gene cluster transfer increased hallucinogenic mushroom diversity.</title>
        <authorList>
            <person name="Reynolds H.T."/>
            <person name="Vijayakumar V."/>
            <person name="Gluck-Thaler E."/>
            <person name="Korotkin H.B."/>
            <person name="Matheny P.B."/>
            <person name="Slot J.C."/>
        </authorList>
    </citation>
    <scope>NUCLEOTIDE SEQUENCE [LARGE SCALE GENOMIC DNA]</scope>
    <source>
        <strain evidence="2 3">SRW20</strain>
    </source>
</reference>